<evidence type="ECO:0000313" key="1">
    <source>
        <dbReference type="EMBL" id="CAK7346626.1"/>
    </source>
</evidence>
<dbReference type="AlphaFoldDB" id="A0AAV1S5X3"/>
<dbReference type="Proteomes" id="UP001314170">
    <property type="component" value="Unassembled WGS sequence"/>
</dbReference>
<sequence>MLSEGLFVQNIFLYNNILIRADRRDGNEGTDLLEFEWIEGVIEFLIAADLLEFEWIEGVIEFLIAAGYLSVTGWKANDDSLVSWTKRSVEKHMKIDGKQAINLMGPVDGREPFAGGACATHRPNFGVKPADEKEVARCDDAEREYLRKGIIYGYGGGDASFLTLQIMQFQLGARNINLKQGLAVENFGDGRLDRLLSAGVGLDWHPCVIASLARNTCLILFGGYVQRRYDCIYFSGRMIGERLNASYIHQEVASTALQWS</sequence>
<gene>
    <name evidence="1" type="ORF">DCAF_LOCUS19303</name>
</gene>
<evidence type="ECO:0000313" key="2">
    <source>
        <dbReference type="Proteomes" id="UP001314170"/>
    </source>
</evidence>
<proteinExistence type="predicted"/>
<reference evidence="1 2" key="1">
    <citation type="submission" date="2024-01" db="EMBL/GenBank/DDBJ databases">
        <authorList>
            <person name="Waweru B."/>
        </authorList>
    </citation>
    <scope>NUCLEOTIDE SEQUENCE [LARGE SCALE GENOMIC DNA]</scope>
</reference>
<comment type="caution">
    <text evidence="1">The sequence shown here is derived from an EMBL/GenBank/DDBJ whole genome shotgun (WGS) entry which is preliminary data.</text>
</comment>
<organism evidence="1 2">
    <name type="scientific">Dovyalis caffra</name>
    <dbReference type="NCBI Taxonomy" id="77055"/>
    <lineage>
        <taxon>Eukaryota</taxon>
        <taxon>Viridiplantae</taxon>
        <taxon>Streptophyta</taxon>
        <taxon>Embryophyta</taxon>
        <taxon>Tracheophyta</taxon>
        <taxon>Spermatophyta</taxon>
        <taxon>Magnoliopsida</taxon>
        <taxon>eudicotyledons</taxon>
        <taxon>Gunneridae</taxon>
        <taxon>Pentapetalae</taxon>
        <taxon>rosids</taxon>
        <taxon>fabids</taxon>
        <taxon>Malpighiales</taxon>
        <taxon>Salicaceae</taxon>
        <taxon>Flacourtieae</taxon>
        <taxon>Dovyalis</taxon>
    </lineage>
</organism>
<name>A0AAV1S5X3_9ROSI</name>
<dbReference type="EMBL" id="CAWUPB010001173">
    <property type="protein sequence ID" value="CAK7346626.1"/>
    <property type="molecule type" value="Genomic_DNA"/>
</dbReference>
<accession>A0AAV1S5X3</accession>
<protein>
    <submittedName>
        <fullName evidence="1">Uncharacterized protein</fullName>
    </submittedName>
</protein>
<keyword evidence="2" id="KW-1185">Reference proteome</keyword>